<evidence type="ECO:0000259" key="3">
    <source>
        <dbReference type="Pfam" id="PF22181"/>
    </source>
</evidence>
<dbReference type="PANTHER" id="PTHR22916">
    <property type="entry name" value="GLYCOSYLTRANSFERASE"/>
    <property type="match status" value="1"/>
</dbReference>
<dbReference type="Gene3D" id="3.90.550.10">
    <property type="entry name" value="Spore Coat Polysaccharide Biosynthesis Protein SpsA, Chain A"/>
    <property type="match status" value="1"/>
</dbReference>
<evidence type="ECO:0000313" key="4">
    <source>
        <dbReference type="EMBL" id="MBO8185845.1"/>
    </source>
</evidence>
<evidence type="ECO:0000259" key="2">
    <source>
        <dbReference type="Pfam" id="PF00535"/>
    </source>
</evidence>
<reference evidence="4 5" key="1">
    <citation type="submission" date="2021-02" db="EMBL/GenBank/DDBJ databases">
        <title>Streptomyces spirodelae sp. nov., isolated from duckweed.</title>
        <authorList>
            <person name="Saimee Y."/>
            <person name="Duangmal K."/>
        </authorList>
    </citation>
    <scope>NUCLEOTIDE SEQUENCE [LARGE SCALE GENOMIC DNA]</scope>
    <source>
        <strain evidence="4 5">DW4-2</strain>
    </source>
</reference>
<gene>
    <name evidence="4" type="ORF">JW592_10265</name>
</gene>
<sequence length="586" mass="65485">MHTAEPPARQEPVKVSIVVPTYNTGQTVLTGLRSFLAQTMPRSAFEVIYVDDESSDDTVALLEDEISRQGAEATARVVRAEHSGWPGRPRNTGTDLARGEFVHYVDDDDHLAPEALERMYARARQTGADIVIGRMAGHGRQAPRALFEKPMTSCDLRTDPALLASMTVHKLFRRAFLREHRLRFPEGRVRLEDHMFTLRAFLLTDRVATVHDYTCYHWVRHTDGRHNVSYRTIEPGPYVESIRRVLAVLDAPDTYVPPGRHRNRLVAKWYGKKALDRIAGKRLLDQPAERRAEWIEAVGALAAELPPEADTALPTRLRIVAALARHGDHALLEEQARFEAGIAHRPRVESAWWREDGRLTVRCSALLVRGKGRKTAPLAFVRDSERRVLRLPSRVAAVQEAAARADFAKAVRRSNVRGQVRHREGGTVLNLPTTWRVVELPVGEEHERRGYENGDGSERAAAGRRWARALRERSAALFAKPAARLPGAGRRRGRDRQDLCTLRFEAEFTVDPATADHGRGLAAGTWDVRFQVGCGGWRSSQPLRGHTVEVPEPTGEHAGHAGRTGEAAGRVPSPRRRREAGTAART</sequence>
<accession>A0ABS3WRU8</accession>
<comment type="caution">
    <text evidence="4">The sequence shown here is derived from an EMBL/GenBank/DDBJ whole genome shotgun (WGS) entry which is preliminary data.</text>
</comment>
<dbReference type="Proteomes" id="UP001518976">
    <property type="component" value="Unassembled WGS sequence"/>
</dbReference>
<dbReference type="RefSeq" id="WP_209264650.1">
    <property type="nucleotide sequence ID" value="NZ_JAFFZN010000007.1"/>
</dbReference>
<keyword evidence="5" id="KW-1185">Reference proteome</keyword>
<feature type="domain" description="Glycosyltransferase 2-like" evidence="2">
    <location>
        <begin position="16"/>
        <end position="140"/>
    </location>
</feature>
<feature type="region of interest" description="Disordered" evidence="1">
    <location>
        <begin position="543"/>
        <end position="586"/>
    </location>
</feature>
<protein>
    <submittedName>
        <fullName evidence="4">Glycosyltransferase family 2 protein</fullName>
    </submittedName>
</protein>
<dbReference type="PANTHER" id="PTHR22916:SF3">
    <property type="entry name" value="UDP-GLCNAC:BETAGAL BETA-1,3-N-ACETYLGLUCOSAMINYLTRANSFERASE-LIKE PROTEIN 1"/>
    <property type="match status" value="1"/>
</dbReference>
<dbReference type="CDD" id="cd00761">
    <property type="entry name" value="Glyco_tranf_GTA_type"/>
    <property type="match status" value="1"/>
</dbReference>
<dbReference type="Pfam" id="PF00535">
    <property type="entry name" value="Glycos_transf_2"/>
    <property type="match status" value="1"/>
</dbReference>
<feature type="compositionally biased region" description="Basic and acidic residues" evidence="1">
    <location>
        <begin position="546"/>
        <end position="559"/>
    </location>
</feature>
<dbReference type="EMBL" id="JAFFZN010000007">
    <property type="protein sequence ID" value="MBO8185845.1"/>
    <property type="molecule type" value="Genomic_DNA"/>
</dbReference>
<proteinExistence type="predicted"/>
<name>A0ABS3WRU8_9ACTN</name>
<feature type="domain" description="TarS/TarP linker" evidence="3">
    <location>
        <begin position="235"/>
        <end position="334"/>
    </location>
</feature>
<organism evidence="4 5">
    <name type="scientific">Streptomyces spirodelae</name>
    <dbReference type="NCBI Taxonomy" id="2812904"/>
    <lineage>
        <taxon>Bacteria</taxon>
        <taxon>Bacillati</taxon>
        <taxon>Actinomycetota</taxon>
        <taxon>Actinomycetes</taxon>
        <taxon>Kitasatosporales</taxon>
        <taxon>Streptomycetaceae</taxon>
        <taxon>Streptomyces</taxon>
    </lineage>
</organism>
<dbReference type="InterPro" id="IPR001173">
    <property type="entry name" value="Glyco_trans_2-like"/>
</dbReference>
<dbReference type="InterPro" id="IPR029044">
    <property type="entry name" value="Nucleotide-diphossugar_trans"/>
</dbReference>
<evidence type="ECO:0000313" key="5">
    <source>
        <dbReference type="Proteomes" id="UP001518976"/>
    </source>
</evidence>
<evidence type="ECO:0000256" key="1">
    <source>
        <dbReference type="SAM" id="MobiDB-lite"/>
    </source>
</evidence>
<dbReference type="SUPFAM" id="SSF53448">
    <property type="entry name" value="Nucleotide-diphospho-sugar transferases"/>
    <property type="match status" value="1"/>
</dbReference>
<dbReference type="InterPro" id="IPR054028">
    <property type="entry name" value="TarS/TarP_linker"/>
</dbReference>
<dbReference type="Pfam" id="PF22181">
    <property type="entry name" value="TarS_linker"/>
    <property type="match status" value="1"/>
</dbReference>